<sequence>MNPIDGNALLLAAAKASVGPQLLPDLVEHVQDDLGPRLGEYRRRYELVHEDEESCVFFVEAGHWEEVSARLRLERRETNAVERAHTEHLRRVGSELGRRGEFETALEIREAVVVGKED</sequence>
<keyword evidence="3" id="KW-1185">Reference proteome</keyword>
<dbReference type="Pfam" id="PF26222">
    <property type="entry name" value="DUF8048"/>
    <property type="match status" value="1"/>
</dbReference>
<accession>A0ABD6A8Y2</accession>
<gene>
    <name evidence="2" type="ORF">ACFQPE_07210</name>
</gene>
<organism evidence="2 3">
    <name type="scientific">Halomarina halobia</name>
    <dbReference type="NCBI Taxonomy" id="3033386"/>
    <lineage>
        <taxon>Archaea</taxon>
        <taxon>Methanobacteriati</taxon>
        <taxon>Methanobacteriota</taxon>
        <taxon>Stenosarchaea group</taxon>
        <taxon>Halobacteria</taxon>
        <taxon>Halobacteriales</taxon>
        <taxon>Natronomonadaceae</taxon>
        <taxon>Halomarina</taxon>
    </lineage>
</organism>
<feature type="domain" description="DUF8048" evidence="1">
    <location>
        <begin position="3"/>
        <end position="115"/>
    </location>
</feature>
<evidence type="ECO:0000313" key="3">
    <source>
        <dbReference type="Proteomes" id="UP001596547"/>
    </source>
</evidence>
<dbReference type="GeneID" id="79316773"/>
<dbReference type="Proteomes" id="UP001596547">
    <property type="component" value="Unassembled WGS sequence"/>
</dbReference>
<proteinExistence type="predicted"/>
<dbReference type="InterPro" id="IPR058361">
    <property type="entry name" value="DUF8048"/>
</dbReference>
<name>A0ABD6A8Y2_9EURY</name>
<reference evidence="2 3" key="1">
    <citation type="journal article" date="2019" name="Int. J. Syst. Evol. Microbiol.">
        <title>The Global Catalogue of Microorganisms (GCM) 10K type strain sequencing project: providing services to taxonomists for standard genome sequencing and annotation.</title>
        <authorList>
            <consortium name="The Broad Institute Genomics Platform"/>
            <consortium name="The Broad Institute Genome Sequencing Center for Infectious Disease"/>
            <person name="Wu L."/>
            <person name="Ma J."/>
        </authorList>
    </citation>
    <scope>NUCLEOTIDE SEQUENCE [LARGE SCALE GENOMIC DNA]</scope>
    <source>
        <strain evidence="2 3">PSR21</strain>
    </source>
</reference>
<evidence type="ECO:0000259" key="1">
    <source>
        <dbReference type="Pfam" id="PF26222"/>
    </source>
</evidence>
<evidence type="ECO:0000313" key="2">
    <source>
        <dbReference type="EMBL" id="MFC7316587.1"/>
    </source>
</evidence>
<dbReference type="AlphaFoldDB" id="A0ABD6A8Y2"/>
<comment type="caution">
    <text evidence="2">The sequence shown here is derived from an EMBL/GenBank/DDBJ whole genome shotgun (WGS) entry which is preliminary data.</text>
</comment>
<protein>
    <recommendedName>
        <fullName evidence="1">DUF8048 domain-containing protein</fullName>
    </recommendedName>
</protein>
<dbReference type="RefSeq" id="WP_276304149.1">
    <property type="nucleotide sequence ID" value="NZ_CP119992.1"/>
</dbReference>
<dbReference type="EMBL" id="JBHTBF010000002">
    <property type="protein sequence ID" value="MFC7316587.1"/>
    <property type="molecule type" value="Genomic_DNA"/>
</dbReference>